<gene>
    <name evidence="6" type="ORF">DWQ67_07925</name>
</gene>
<dbReference type="EMBL" id="QQXL01000004">
    <property type="protein sequence ID" value="RKW70402.1"/>
    <property type="molecule type" value="Genomic_DNA"/>
</dbReference>
<keyword evidence="1" id="KW-0805">Transcription regulation</keyword>
<dbReference type="PROSITE" id="PS01081">
    <property type="entry name" value="HTH_TETR_1"/>
    <property type="match status" value="1"/>
</dbReference>
<accession>A0A496PIT4</accession>
<keyword evidence="7" id="KW-1185">Reference proteome</keyword>
<evidence type="ECO:0000256" key="3">
    <source>
        <dbReference type="ARBA" id="ARBA00023163"/>
    </source>
</evidence>
<dbReference type="Proteomes" id="UP000273119">
    <property type="component" value="Unassembled WGS sequence"/>
</dbReference>
<dbReference type="AlphaFoldDB" id="A0A496PIT4"/>
<dbReference type="InterPro" id="IPR009057">
    <property type="entry name" value="Homeodomain-like_sf"/>
</dbReference>
<evidence type="ECO:0000256" key="1">
    <source>
        <dbReference type="ARBA" id="ARBA00023015"/>
    </source>
</evidence>
<keyword evidence="3" id="KW-0804">Transcription</keyword>
<sequence length="198" mass="21593">MPKLTEEGRQSRRLQIAEAALRCFARNGFVATSMTDIIRESGLSAGSIYSHFDSKAELVRFSALALLEDRGALLQHLSGGSPGVITPHRLLRRLVEQVLPEELGAVVLQLFAESARDRDLAAVVEEALEKVKGIVARELGPWAQTQEGNGRFEGVDADAVALRMADVIMVNVHGFVLRRGLIADLDRESLLVDLLPDA</sequence>
<dbReference type="PANTHER" id="PTHR30055:SF234">
    <property type="entry name" value="HTH-TYPE TRANSCRIPTIONAL REGULATOR BETI"/>
    <property type="match status" value="1"/>
</dbReference>
<dbReference type="GO" id="GO:0003700">
    <property type="term" value="F:DNA-binding transcription factor activity"/>
    <property type="evidence" value="ECO:0007669"/>
    <property type="project" value="TreeGrafter"/>
</dbReference>
<feature type="domain" description="HTH tetR-type" evidence="5">
    <location>
        <begin position="10"/>
        <end position="70"/>
    </location>
</feature>
<evidence type="ECO:0000259" key="5">
    <source>
        <dbReference type="PROSITE" id="PS50977"/>
    </source>
</evidence>
<comment type="caution">
    <text evidence="6">The sequence shown here is derived from an EMBL/GenBank/DDBJ whole genome shotgun (WGS) entry which is preliminary data.</text>
</comment>
<dbReference type="InterPro" id="IPR050109">
    <property type="entry name" value="HTH-type_TetR-like_transc_reg"/>
</dbReference>
<dbReference type="Gene3D" id="1.10.357.10">
    <property type="entry name" value="Tetracycline Repressor, domain 2"/>
    <property type="match status" value="1"/>
</dbReference>
<dbReference type="PRINTS" id="PR00455">
    <property type="entry name" value="HTHTETR"/>
</dbReference>
<evidence type="ECO:0000256" key="2">
    <source>
        <dbReference type="ARBA" id="ARBA00023125"/>
    </source>
</evidence>
<name>A0A496PIT4_9MICC</name>
<reference evidence="6 7" key="1">
    <citation type="submission" date="2018-07" db="EMBL/GenBank/DDBJ databases">
        <title>Arthrobacter sp. nov., isolated from raw cow's milk with high bacterial count.</title>
        <authorList>
            <person name="Hahne J."/>
            <person name="Isele D."/>
            <person name="Lipski A."/>
        </authorList>
    </citation>
    <scope>NUCLEOTIDE SEQUENCE [LARGE SCALE GENOMIC DNA]</scope>
    <source>
        <strain evidence="6 7">JZ R-183</strain>
    </source>
</reference>
<protein>
    <submittedName>
        <fullName evidence="6">TetR/AcrR family transcriptional regulator</fullName>
    </submittedName>
</protein>
<dbReference type="PANTHER" id="PTHR30055">
    <property type="entry name" value="HTH-TYPE TRANSCRIPTIONAL REGULATOR RUTR"/>
    <property type="match status" value="1"/>
</dbReference>
<proteinExistence type="predicted"/>
<feature type="DNA-binding region" description="H-T-H motif" evidence="4">
    <location>
        <begin position="33"/>
        <end position="52"/>
    </location>
</feature>
<evidence type="ECO:0000256" key="4">
    <source>
        <dbReference type="PROSITE-ProRule" id="PRU00335"/>
    </source>
</evidence>
<dbReference type="InterPro" id="IPR023772">
    <property type="entry name" value="DNA-bd_HTH_TetR-type_CS"/>
</dbReference>
<dbReference type="SUPFAM" id="SSF46689">
    <property type="entry name" value="Homeodomain-like"/>
    <property type="match status" value="1"/>
</dbReference>
<keyword evidence="2 4" id="KW-0238">DNA-binding</keyword>
<evidence type="ECO:0000313" key="7">
    <source>
        <dbReference type="Proteomes" id="UP000273119"/>
    </source>
</evidence>
<dbReference type="Pfam" id="PF00440">
    <property type="entry name" value="TetR_N"/>
    <property type="match status" value="1"/>
</dbReference>
<dbReference type="PROSITE" id="PS50977">
    <property type="entry name" value="HTH_TETR_2"/>
    <property type="match status" value="1"/>
</dbReference>
<dbReference type="RefSeq" id="WP_121485055.1">
    <property type="nucleotide sequence ID" value="NZ_QQXL01000004.1"/>
</dbReference>
<evidence type="ECO:0000313" key="6">
    <source>
        <dbReference type="EMBL" id="RKW70402.1"/>
    </source>
</evidence>
<organism evidence="6 7">
    <name type="scientific">Galactobacter caseinivorans</name>
    <dbReference type="NCBI Taxonomy" id="2676123"/>
    <lineage>
        <taxon>Bacteria</taxon>
        <taxon>Bacillati</taxon>
        <taxon>Actinomycetota</taxon>
        <taxon>Actinomycetes</taxon>
        <taxon>Micrococcales</taxon>
        <taxon>Micrococcaceae</taxon>
        <taxon>Galactobacter</taxon>
    </lineage>
</organism>
<dbReference type="InterPro" id="IPR001647">
    <property type="entry name" value="HTH_TetR"/>
</dbReference>
<dbReference type="GO" id="GO:0000976">
    <property type="term" value="F:transcription cis-regulatory region binding"/>
    <property type="evidence" value="ECO:0007669"/>
    <property type="project" value="TreeGrafter"/>
</dbReference>